<keyword evidence="2" id="KW-1185">Reference proteome</keyword>
<evidence type="ECO:0000313" key="2">
    <source>
        <dbReference type="Proteomes" id="UP001629392"/>
    </source>
</evidence>
<gene>
    <name evidence="1" type="ORF">PQQ73_03720</name>
</gene>
<organism evidence="1 2">
    <name type="scientific">Paraburkholderia strydomiana</name>
    <dbReference type="NCBI Taxonomy" id="1245417"/>
    <lineage>
        <taxon>Bacteria</taxon>
        <taxon>Pseudomonadati</taxon>
        <taxon>Pseudomonadota</taxon>
        <taxon>Betaproteobacteria</taxon>
        <taxon>Burkholderiales</taxon>
        <taxon>Burkholderiaceae</taxon>
        <taxon>Paraburkholderia</taxon>
    </lineage>
</organism>
<comment type="caution">
    <text evidence="1">The sequence shown here is derived from an EMBL/GenBank/DDBJ whole genome shotgun (WGS) entry which is preliminary data.</text>
</comment>
<accession>A0ABW9E8V9</accession>
<dbReference type="RefSeq" id="WP_408141068.1">
    <property type="nucleotide sequence ID" value="NZ_JAQQCL010000002.1"/>
</dbReference>
<reference evidence="1 2" key="1">
    <citation type="journal article" date="2024" name="Chem. Sci.">
        <title>Discovery of megapolipeptins by genome mining of a Burkholderiales bacteria collection.</title>
        <authorList>
            <person name="Paulo B.S."/>
            <person name="Recchia M.J.J."/>
            <person name="Lee S."/>
            <person name="Fergusson C.H."/>
            <person name="Romanowski S.B."/>
            <person name="Hernandez A."/>
            <person name="Krull N."/>
            <person name="Liu D.Y."/>
            <person name="Cavanagh H."/>
            <person name="Bos A."/>
            <person name="Gray C.A."/>
            <person name="Murphy B.T."/>
            <person name="Linington R.G."/>
            <person name="Eustaquio A.S."/>
        </authorList>
    </citation>
    <scope>NUCLEOTIDE SEQUENCE [LARGE SCALE GENOMIC DNA]</scope>
    <source>
        <strain evidence="1 2">RL17-350-BIC-E</strain>
    </source>
</reference>
<proteinExistence type="predicted"/>
<dbReference type="Proteomes" id="UP001629392">
    <property type="component" value="Unassembled WGS sequence"/>
</dbReference>
<name>A0ABW9E8V9_9BURK</name>
<evidence type="ECO:0000313" key="1">
    <source>
        <dbReference type="EMBL" id="MFM0715433.1"/>
    </source>
</evidence>
<sequence>MKDGKIFGNTLTGMTRVPPILFGIATPAAKQMLQCMGGFPYA</sequence>
<dbReference type="EMBL" id="JAQQCL010000002">
    <property type="protein sequence ID" value="MFM0715433.1"/>
    <property type="molecule type" value="Genomic_DNA"/>
</dbReference>
<protein>
    <submittedName>
        <fullName evidence="1">Uncharacterized protein</fullName>
    </submittedName>
</protein>